<sequence length="132" mass="15407">MVITVVVQIQQKYFNRINQDSGRISVSNLVRYKIQNLVEWCYLLVCSNMLQLTFLSWSGCPMKHHPPDHQSVVGDNEFANGVAGNVQDFILNPMLISYLLCESQNWPYSHSQRPILTFRKVKETRREFLLMT</sequence>
<organism evidence="1 2">
    <name type="scientific">Aegilops tauschii subsp. strangulata</name>
    <name type="common">Goatgrass</name>
    <dbReference type="NCBI Taxonomy" id="200361"/>
    <lineage>
        <taxon>Eukaryota</taxon>
        <taxon>Viridiplantae</taxon>
        <taxon>Streptophyta</taxon>
        <taxon>Embryophyta</taxon>
        <taxon>Tracheophyta</taxon>
        <taxon>Spermatophyta</taxon>
        <taxon>Magnoliopsida</taxon>
        <taxon>Liliopsida</taxon>
        <taxon>Poales</taxon>
        <taxon>Poaceae</taxon>
        <taxon>BOP clade</taxon>
        <taxon>Pooideae</taxon>
        <taxon>Triticodae</taxon>
        <taxon>Triticeae</taxon>
        <taxon>Triticinae</taxon>
        <taxon>Aegilops</taxon>
    </lineage>
</organism>
<evidence type="ECO:0000313" key="2">
    <source>
        <dbReference type="Proteomes" id="UP000015105"/>
    </source>
</evidence>
<reference evidence="1" key="5">
    <citation type="journal article" date="2021" name="G3 (Bethesda)">
        <title>Aegilops tauschii genome assembly Aet v5.0 features greater sequence contiguity and improved annotation.</title>
        <authorList>
            <person name="Wang L."/>
            <person name="Zhu T."/>
            <person name="Rodriguez J.C."/>
            <person name="Deal K.R."/>
            <person name="Dubcovsky J."/>
            <person name="McGuire P.E."/>
            <person name="Lux T."/>
            <person name="Spannagl M."/>
            <person name="Mayer K.F.X."/>
            <person name="Baldrich P."/>
            <person name="Meyers B.C."/>
            <person name="Huo N."/>
            <person name="Gu Y.Q."/>
            <person name="Zhou H."/>
            <person name="Devos K.M."/>
            <person name="Bennetzen J.L."/>
            <person name="Unver T."/>
            <person name="Budak H."/>
            <person name="Gulick P.J."/>
            <person name="Galiba G."/>
            <person name="Kalapos B."/>
            <person name="Nelson D.R."/>
            <person name="Li P."/>
            <person name="You F.M."/>
            <person name="Luo M.C."/>
            <person name="Dvorak J."/>
        </authorList>
    </citation>
    <scope>NUCLEOTIDE SEQUENCE [LARGE SCALE GENOMIC DNA]</scope>
    <source>
        <strain evidence="1">cv. AL8/78</strain>
    </source>
</reference>
<dbReference type="Gramene" id="AET2Gv20961200.2">
    <property type="protein sequence ID" value="AET2Gv20961200.2"/>
    <property type="gene ID" value="AET2Gv20961200"/>
</dbReference>
<reference evidence="2" key="1">
    <citation type="journal article" date="2014" name="Science">
        <title>Ancient hybridizations among the ancestral genomes of bread wheat.</title>
        <authorList>
            <consortium name="International Wheat Genome Sequencing Consortium,"/>
            <person name="Marcussen T."/>
            <person name="Sandve S.R."/>
            <person name="Heier L."/>
            <person name="Spannagl M."/>
            <person name="Pfeifer M."/>
            <person name="Jakobsen K.S."/>
            <person name="Wulff B.B."/>
            <person name="Steuernagel B."/>
            <person name="Mayer K.F."/>
            <person name="Olsen O.A."/>
        </authorList>
    </citation>
    <scope>NUCLEOTIDE SEQUENCE [LARGE SCALE GENOMIC DNA]</scope>
    <source>
        <strain evidence="2">cv. AL8/78</strain>
    </source>
</reference>
<protein>
    <submittedName>
        <fullName evidence="1">Uncharacterized protein</fullName>
    </submittedName>
</protein>
<accession>A0A453CU62</accession>
<dbReference type="AlphaFoldDB" id="A0A453CU62"/>
<dbReference type="Proteomes" id="UP000015105">
    <property type="component" value="Chromosome 2D"/>
</dbReference>
<name>A0A453CU62_AEGTS</name>
<dbReference type="EnsemblPlants" id="AET2Gv20961200.2">
    <property type="protein sequence ID" value="AET2Gv20961200.2"/>
    <property type="gene ID" value="AET2Gv20961200"/>
</dbReference>
<proteinExistence type="predicted"/>
<evidence type="ECO:0000313" key="1">
    <source>
        <dbReference type="EnsemblPlants" id="AET2Gv20961200.2"/>
    </source>
</evidence>
<reference evidence="2" key="2">
    <citation type="journal article" date="2017" name="Nat. Plants">
        <title>The Aegilops tauschii genome reveals multiple impacts of transposons.</title>
        <authorList>
            <person name="Zhao G."/>
            <person name="Zou C."/>
            <person name="Li K."/>
            <person name="Wang K."/>
            <person name="Li T."/>
            <person name="Gao L."/>
            <person name="Zhang X."/>
            <person name="Wang H."/>
            <person name="Yang Z."/>
            <person name="Liu X."/>
            <person name="Jiang W."/>
            <person name="Mao L."/>
            <person name="Kong X."/>
            <person name="Jiao Y."/>
            <person name="Jia J."/>
        </authorList>
    </citation>
    <scope>NUCLEOTIDE SEQUENCE [LARGE SCALE GENOMIC DNA]</scope>
    <source>
        <strain evidence="2">cv. AL8/78</strain>
    </source>
</reference>
<keyword evidence="2" id="KW-1185">Reference proteome</keyword>
<reference evidence="1" key="3">
    <citation type="journal article" date="2017" name="Nature">
        <title>Genome sequence of the progenitor of the wheat D genome Aegilops tauschii.</title>
        <authorList>
            <person name="Luo M.C."/>
            <person name="Gu Y.Q."/>
            <person name="Puiu D."/>
            <person name="Wang H."/>
            <person name="Twardziok S.O."/>
            <person name="Deal K.R."/>
            <person name="Huo N."/>
            <person name="Zhu T."/>
            <person name="Wang L."/>
            <person name="Wang Y."/>
            <person name="McGuire P.E."/>
            <person name="Liu S."/>
            <person name="Long H."/>
            <person name="Ramasamy R.K."/>
            <person name="Rodriguez J.C."/>
            <person name="Van S.L."/>
            <person name="Yuan L."/>
            <person name="Wang Z."/>
            <person name="Xia Z."/>
            <person name="Xiao L."/>
            <person name="Anderson O.D."/>
            <person name="Ouyang S."/>
            <person name="Liang Y."/>
            <person name="Zimin A.V."/>
            <person name="Pertea G."/>
            <person name="Qi P."/>
            <person name="Bennetzen J.L."/>
            <person name="Dai X."/>
            <person name="Dawson M.W."/>
            <person name="Muller H.G."/>
            <person name="Kugler K."/>
            <person name="Rivarola-Duarte L."/>
            <person name="Spannagl M."/>
            <person name="Mayer K.F.X."/>
            <person name="Lu F.H."/>
            <person name="Bevan M.W."/>
            <person name="Leroy P."/>
            <person name="Li P."/>
            <person name="You F.M."/>
            <person name="Sun Q."/>
            <person name="Liu Z."/>
            <person name="Lyons E."/>
            <person name="Wicker T."/>
            <person name="Salzberg S.L."/>
            <person name="Devos K.M."/>
            <person name="Dvorak J."/>
        </authorList>
    </citation>
    <scope>NUCLEOTIDE SEQUENCE [LARGE SCALE GENOMIC DNA]</scope>
    <source>
        <strain evidence="1">cv. AL8/78</strain>
    </source>
</reference>
<reference evidence="1" key="4">
    <citation type="submission" date="2019-03" db="UniProtKB">
        <authorList>
            <consortium name="EnsemblPlants"/>
        </authorList>
    </citation>
    <scope>IDENTIFICATION</scope>
</reference>